<dbReference type="Pfam" id="PF00156">
    <property type="entry name" value="Pribosyltran"/>
    <property type="match status" value="1"/>
</dbReference>
<dbReference type="InterPro" id="IPR000836">
    <property type="entry name" value="PRTase_dom"/>
</dbReference>
<dbReference type="Gene3D" id="3.40.50.2020">
    <property type="match status" value="1"/>
</dbReference>
<accession>A0A3B0UEQ8</accession>
<dbReference type="PANTHER" id="PTHR19278:SF9">
    <property type="entry name" value="URIDINE 5'-MONOPHOSPHATE SYNTHASE"/>
    <property type="match status" value="1"/>
</dbReference>
<feature type="non-terminal residue" evidence="7">
    <location>
        <position position="1"/>
    </location>
</feature>
<dbReference type="InterPro" id="IPR029057">
    <property type="entry name" value="PRTase-like"/>
</dbReference>
<proteinExistence type="inferred from homology"/>
<organism evidence="7">
    <name type="scientific">hydrothermal vent metagenome</name>
    <dbReference type="NCBI Taxonomy" id="652676"/>
    <lineage>
        <taxon>unclassified sequences</taxon>
        <taxon>metagenomes</taxon>
        <taxon>ecological metagenomes</taxon>
    </lineage>
</organism>
<evidence type="ECO:0000256" key="4">
    <source>
        <dbReference type="ARBA" id="ARBA00022679"/>
    </source>
</evidence>
<evidence type="ECO:0000256" key="1">
    <source>
        <dbReference type="ARBA" id="ARBA00004889"/>
    </source>
</evidence>
<dbReference type="UniPathway" id="UPA00070">
    <property type="reaction ID" value="UER00119"/>
</dbReference>
<dbReference type="PANTHER" id="PTHR19278">
    <property type="entry name" value="OROTATE PHOSPHORIBOSYLTRANSFERASE"/>
    <property type="match status" value="1"/>
</dbReference>
<sequence length="256" mass="28843">KNSFTIFRTSTLLKSIFSKTVEIFLLSVKIIGQSFTKTLYICIMVMNKDTAKKTAEILLQIKAIKLQPKEPFTWASGWKSPIYCDNRTTLSYPKIRTYLRENLAKIIEDEYGRPDVIAGVATGAIAIGVLVAQQLNIPFIYVRPEPKKHGRKNKIEGYLEKNKNVVVVEDLISTGKSSLNAVAALKEEGANVKGMVAIFSYGFDVAVNNFKAANVKLNTLSDYNHLLEQSIDSSYISKNDLDTLQQWRENPSKWKQ</sequence>
<dbReference type="InterPro" id="IPR023031">
    <property type="entry name" value="OPRT"/>
</dbReference>
<keyword evidence="5" id="KW-0665">Pyrimidine biosynthesis</keyword>
<feature type="domain" description="Phosphoribosyltransferase" evidence="6">
    <location>
        <begin position="98"/>
        <end position="196"/>
    </location>
</feature>
<dbReference type="CDD" id="cd06223">
    <property type="entry name" value="PRTases_typeI"/>
    <property type="match status" value="1"/>
</dbReference>
<protein>
    <recommendedName>
        <fullName evidence="2">orotate phosphoribosyltransferase</fullName>
        <ecNumber evidence="2">2.4.2.10</ecNumber>
    </recommendedName>
</protein>
<dbReference type="EMBL" id="UOER01000637">
    <property type="protein sequence ID" value="VAW26813.1"/>
    <property type="molecule type" value="Genomic_DNA"/>
</dbReference>
<keyword evidence="3 7" id="KW-0328">Glycosyltransferase</keyword>
<comment type="pathway">
    <text evidence="1">Pyrimidine metabolism; UMP biosynthesis via de novo pathway; UMP from orotate: step 1/2.</text>
</comment>
<dbReference type="EC" id="2.4.2.10" evidence="2"/>
<dbReference type="SUPFAM" id="SSF53271">
    <property type="entry name" value="PRTase-like"/>
    <property type="match status" value="1"/>
</dbReference>
<dbReference type="HAMAP" id="MF_01208">
    <property type="entry name" value="PyrE"/>
    <property type="match status" value="1"/>
</dbReference>
<keyword evidence="4 7" id="KW-0808">Transferase</keyword>
<dbReference type="InterPro" id="IPR004467">
    <property type="entry name" value="Or_phspho_trans_dom"/>
</dbReference>
<reference evidence="7" key="1">
    <citation type="submission" date="2018-06" db="EMBL/GenBank/DDBJ databases">
        <authorList>
            <person name="Zhirakovskaya E."/>
        </authorList>
    </citation>
    <scope>NUCLEOTIDE SEQUENCE</scope>
</reference>
<evidence type="ECO:0000259" key="6">
    <source>
        <dbReference type="Pfam" id="PF00156"/>
    </source>
</evidence>
<name>A0A3B0UEQ8_9ZZZZ</name>
<evidence type="ECO:0000256" key="2">
    <source>
        <dbReference type="ARBA" id="ARBA00011971"/>
    </source>
</evidence>
<evidence type="ECO:0000256" key="5">
    <source>
        <dbReference type="ARBA" id="ARBA00022975"/>
    </source>
</evidence>
<evidence type="ECO:0000313" key="7">
    <source>
        <dbReference type="EMBL" id="VAW26813.1"/>
    </source>
</evidence>
<dbReference type="AlphaFoldDB" id="A0A3B0UEQ8"/>
<dbReference type="GO" id="GO:0004588">
    <property type="term" value="F:orotate phosphoribosyltransferase activity"/>
    <property type="evidence" value="ECO:0007669"/>
    <property type="project" value="UniProtKB-EC"/>
</dbReference>
<evidence type="ECO:0000256" key="3">
    <source>
        <dbReference type="ARBA" id="ARBA00022676"/>
    </source>
</evidence>
<dbReference type="GO" id="GO:0044205">
    <property type="term" value="P:'de novo' UMP biosynthetic process"/>
    <property type="evidence" value="ECO:0007669"/>
    <property type="project" value="UniProtKB-UniPathway"/>
</dbReference>
<dbReference type="GO" id="GO:0019856">
    <property type="term" value="P:pyrimidine nucleobase biosynthetic process"/>
    <property type="evidence" value="ECO:0007669"/>
    <property type="project" value="TreeGrafter"/>
</dbReference>
<gene>
    <name evidence="7" type="ORF">MNBD_BACTEROID04-1782</name>
</gene>
<dbReference type="NCBIfam" id="TIGR00336">
    <property type="entry name" value="pyrE"/>
    <property type="match status" value="1"/>
</dbReference>